<keyword evidence="3" id="KW-1185">Reference proteome</keyword>
<dbReference type="Proteomes" id="UP001054837">
    <property type="component" value="Unassembled WGS sequence"/>
</dbReference>
<feature type="region of interest" description="Disordered" evidence="1">
    <location>
        <begin position="1"/>
        <end position="45"/>
    </location>
</feature>
<feature type="compositionally biased region" description="Polar residues" evidence="1">
    <location>
        <begin position="30"/>
        <end position="42"/>
    </location>
</feature>
<evidence type="ECO:0000313" key="2">
    <source>
        <dbReference type="EMBL" id="GIY73585.1"/>
    </source>
</evidence>
<dbReference type="EMBL" id="BPLQ01013632">
    <property type="protein sequence ID" value="GIY73585.1"/>
    <property type="molecule type" value="Genomic_DNA"/>
</dbReference>
<sequence>MSGRGSPPPDVATTEKMDLSLQGDEEKRLNGTTPRSDNTANVPPSEVTDEFLYDHLNEVIEIIDLKSKVLADWFRPAECLTNPELCKQYDQSYKQHLGQLNLKCKQLGITHIEVPTTIIDLRDRIEYLHTAKQMAATAPNAEQQRQTPPAPYKRGKEKRPLDAEGFRLPAKHLTRKVTPTAHTIKPTVHAQVGARLVVTRFENEINYEELYNIALIIDSHMCCLRGRDTEQKRNITSKCCLAYAISFVYSFHAQKNLHEVDTVSRITLEYES</sequence>
<feature type="region of interest" description="Disordered" evidence="1">
    <location>
        <begin position="134"/>
        <end position="160"/>
    </location>
</feature>
<organism evidence="2 3">
    <name type="scientific">Caerostris darwini</name>
    <dbReference type="NCBI Taxonomy" id="1538125"/>
    <lineage>
        <taxon>Eukaryota</taxon>
        <taxon>Metazoa</taxon>
        <taxon>Ecdysozoa</taxon>
        <taxon>Arthropoda</taxon>
        <taxon>Chelicerata</taxon>
        <taxon>Arachnida</taxon>
        <taxon>Araneae</taxon>
        <taxon>Araneomorphae</taxon>
        <taxon>Entelegynae</taxon>
        <taxon>Araneoidea</taxon>
        <taxon>Araneidae</taxon>
        <taxon>Caerostris</taxon>
    </lineage>
</organism>
<gene>
    <name evidence="2" type="ORF">CDAR_429621</name>
</gene>
<feature type="compositionally biased region" description="Pro residues" evidence="1">
    <location>
        <begin position="1"/>
        <end position="10"/>
    </location>
</feature>
<feature type="compositionally biased region" description="Basic and acidic residues" evidence="1">
    <location>
        <begin position="13"/>
        <end position="29"/>
    </location>
</feature>
<dbReference type="AlphaFoldDB" id="A0AAV4VT82"/>
<proteinExistence type="predicted"/>
<comment type="caution">
    <text evidence="2">The sequence shown here is derived from an EMBL/GenBank/DDBJ whole genome shotgun (WGS) entry which is preliminary data.</text>
</comment>
<accession>A0AAV4VT82</accession>
<reference evidence="2 3" key="1">
    <citation type="submission" date="2021-06" db="EMBL/GenBank/DDBJ databases">
        <title>Caerostris darwini draft genome.</title>
        <authorList>
            <person name="Kono N."/>
            <person name="Arakawa K."/>
        </authorList>
    </citation>
    <scope>NUCLEOTIDE SEQUENCE [LARGE SCALE GENOMIC DNA]</scope>
</reference>
<name>A0AAV4VT82_9ARAC</name>
<protein>
    <submittedName>
        <fullName evidence="2">Uncharacterized protein</fullName>
    </submittedName>
</protein>
<evidence type="ECO:0000313" key="3">
    <source>
        <dbReference type="Proteomes" id="UP001054837"/>
    </source>
</evidence>
<evidence type="ECO:0000256" key="1">
    <source>
        <dbReference type="SAM" id="MobiDB-lite"/>
    </source>
</evidence>